<sequence length="141" mass="16414">MEIKEVVWACGGNNKSPRSDGYNFKFIKSFWHILKIDIVLILDEFYVNGRIPRGENFSFITFIPKKNENPKKFGEYRPISLVRLKVVLEKVIGELQCAFIGGRNILDGVLIANEMVDEAKRNKNPCLIFKFDYEKTYDLVF</sequence>
<protein>
    <submittedName>
        <fullName evidence="1">Transposon TX1 uncharacterized</fullName>
    </submittedName>
</protein>
<reference evidence="1 2" key="1">
    <citation type="journal article" date="2012" name="Nat. Biotechnol.">
        <title>Draft genome sequence of pigeonpea (Cajanus cajan), an orphan legume crop of resource-poor farmers.</title>
        <authorList>
            <person name="Varshney R.K."/>
            <person name="Chen W."/>
            <person name="Li Y."/>
            <person name="Bharti A.K."/>
            <person name="Saxena R.K."/>
            <person name="Schlueter J.A."/>
            <person name="Donoghue M.T."/>
            <person name="Azam S."/>
            <person name="Fan G."/>
            <person name="Whaley A.M."/>
            <person name="Farmer A.D."/>
            <person name="Sheridan J."/>
            <person name="Iwata A."/>
            <person name="Tuteja R."/>
            <person name="Penmetsa R.V."/>
            <person name="Wu W."/>
            <person name="Upadhyaya H.D."/>
            <person name="Yang S.P."/>
            <person name="Shah T."/>
            <person name="Saxena K.B."/>
            <person name="Michael T."/>
            <person name="McCombie W.R."/>
            <person name="Yang B."/>
            <person name="Zhang G."/>
            <person name="Yang H."/>
            <person name="Wang J."/>
            <person name="Spillane C."/>
            <person name="Cook D.R."/>
            <person name="May G.D."/>
            <person name="Xu X."/>
            <person name="Jackson S.A."/>
        </authorList>
    </citation>
    <scope>NUCLEOTIDE SEQUENCE [LARGE SCALE GENOMIC DNA]</scope>
    <source>
        <strain evidence="2">cv. Asha</strain>
    </source>
</reference>
<dbReference type="Gramene" id="C.cajan_18561.t">
    <property type="protein sequence ID" value="C.cajan_18561.t"/>
    <property type="gene ID" value="C.cajan_18561"/>
</dbReference>
<dbReference type="EMBL" id="CM003609">
    <property type="protein sequence ID" value="KYP64504.1"/>
    <property type="molecule type" value="Genomic_DNA"/>
</dbReference>
<gene>
    <name evidence="1" type="ORF">KK1_019104</name>
</gene>
<dbReference type="Proteomes" id="UP000075243">
    <property type="component" value="Chromosome 7"/>
</dbReference>
<keyword evidence="2" id="KW-1185">Reference proteome</keyword>
<dbReference type="STRING" id="3821.A0A151TBW9"/>
<dbReference type="InterPro" id="IPR052343">
    <property type="entry name" value="Retrotransposon-Effector_Assoc"/>
</dbReference>
<name>A0A151TBW9_CAJCA</name>
<dbReference type="AlphaFoldDB" id="A0A151TBW9"/>
<evidence type="ECO:0000313" key="2">
    <source>
        <dbReference type="Proteomes" id="UP000075243"/>
    </source>
</evidence>
<evidence type="ECO:0000313" key="1">
    <source>
        <dbReference type="EMBL" id="KYP64504.1"/>
    </source>
</evidence>
<proteinExistence type="predicted"/>
<dbReference type="PANTHER" id="PTHR46890:SF48">
    <property type="entry name" value="RNA-DIRECTED DNA POLYMERASE"/>
    <property type="match status" value="1"/>
</dbReference>
<accession>A0A151TBW9</accession>
<organism evidence="1 2">
    <name type="scientific">Cajanus cajan</name>
    <name type="common">Pigeon pea</name>
    <name type="synonym">Cajanus indicus</name>
    <dbReference type="NCBI Taxonomy" id="3821"/>
    <lineage>
        <taxon>Eukaryota</taxon>
        <taxon>Viridiplantae</taxon>
        <taxon>Streptophyta</taxon>
        <taxon>Embryophyta</taxon>
        <taxon>Tracheophyta</taxon>
        <taxon>Spermatophyta</taxon>
        <taxon>Magnoliopsida</taxon>
        <taxon>eudicotyledons</taxon>
        <taxon>Gunneridae</taxon>
        <taxon>Pentapetalae</taxon>
        <taxon>rosids</taxon>
        <taxon>fabids</taxon>
        <taxon>Fabales</taxon>
        <taxon>Fabaceae</taxon>
        <taxon>Papilionoideae</taxon>
        <taxon>50 kb inversion clade</taxon>
        <taxon>NPAAA clade</taxon>
        <taxon>indigoferoid/millettioid clade</taxon>
        <taxon>Phaseoleae</taxon>
        <taxon>Cajanus</taxon>
    </lineage>
</organism>
<dbReference type="PANTHER" id="PTHR46890">
    <property type="entry name" value="NON-LTR RETROLELEMENT REVERSE TRANSCRIPTASE-LIKE PROTEIN-RELATED"/>
    <property type="match status" value="1"/>
</dbReference>